<feature type="transmembrane region" description="Helical" evidence="1">
    <location>
        <begin position="569"/>
        <end position="588"/>
    </location>
</feature>
<keyword evidence="1" id="KW-1133">Transmembrane helix</keyword>
<keyword evidence="3" id="KW-1185">Reference proteome</keyword>
<feature type="transmembrane region" description="Helical" evidence="1">
    <location>
        <begin position="407"/>
        <end position="427"/>
    </location>
</feature>
<reference evidence="2 3" key="1">
    <citation type="submission" date="2024-08" db="EMBL/GenBank/DDBJ databases">
        <authorList>
            <person name="Cucini C."/>
            <person name="Frati F."/>
        </authorList>
    </citation>
    <scope>NUCLEOTIDE SEQUENCE [LARGE SCALE GENOMIC DNA]</scope>
</reference>
<evidence type="ECO:0000313" key="2">
    <source>
        <dbReference type="EMBL" id="CAL8129980.1"/>
    </source>
</evidence>
<comment type="caution">
    <text evidence="2">The sequence shown here is derived from an EMBL/GenBank/DDBJ whole genome shotgun (WGS) entry which is preliminary data.</text>
</comment>
<feature type="transmembrane region" description="Helical" evidence="1">
    <location>
        <begin position="12"/>
        <end position="33"/>
    </location>
</feature>
<proteinExistence type="predicted"/>
<name>A0ABP1RL86_9HEXA</name>
<protein>
    <recommendedName>
        <fullName evidence="4">Transmembrane protein</fullName>
    </recommendedName>
</protein>
<organism evidence="2 3">
    <name type="scientific">Orchesella dallaii</name>
    <dbReference type="NCBI Taxonomy" id="48710"/>
    <lineage>
        <taxon>Eukaryota</taxon>
        <taxon>Metazoa</taxon>
        <taxon>Ecdysozoa</taxon>
        <taxon>Arthropoda</taxon>
        <taxon>Hexapoda</taxon>
        <taxon>Collembola</taxon>
        <taxon>Entomobryomorpha</taxon>
        <taxon>Entomobryoidea</taxon>
        <taxon>Orchesellidae</taxon>
        <taxon>Orchesellinae</taxon>
        <taxon>Orchesella</taxon>
    </lineage>
</organism>
<dbReference type="EMBL" id="CAXLJM020000081">
    <property type="protein sequence ID" value="CAL8129980.1"/>
    <property type="molecule type" value="Genomic_DNA"/>
</dbReference>
<gene>
    <name evidence="2" type="ORF">ODALV1_LOCUS23508</name>
</gene>
<evidence type="ECO:0000256" key="1">
    <source>
        <dbReference type="SAM" id="Phobius"/>
    </source>
</evidence>
<keyword evidence="1" id="KW-0812">Transmembrane</keyword>
<evidence type="ECO:0000313" key="3">
    <source>
        <dbReference type="Proteomes" id="UP001642540"/>
    </source>
</evidence>
<evidence type="ECO:0008006" key="4">
    <source>
        <dbReference type="Google" id="ProtNLM"/>
    </source>
</evidence>
<dbReference type="Proteomes" id="UP001642540">
    <property type="component" value="Unassembled WGS sequence"/>
</dbReference>
<sequence>MKTILYELTPRHTIAYTVIATLIISYCTIVTTVTSSTLLQKLTGILIPPSDQTIIHSKVFHHSYLNIICFGEQSGKGTDLTSSIIDTLKQFVAVQFQQINIKEINFTQSQTPPTSTPVYIICDVSQLAELQVALQLYDSSFDESINYFVVGTQNFTTYAELAQQYFNFSKSENYPGYVCRLTFVSSRETISTGINNVSLTNSITLSTICYLCGTKDYIFNHSFQPSSNFSSLIIELDENFKKLTNTGHGSPLRFLAFMNPVDNVALCEYNVMFLVKSDCFHIHAILSLVISKTNLTWSSSSSLQPFKIYKGPVRVDASFNFDIHAIKNVKLLLAKLYEVEELKYLYCEESTQFETVQHLVFLDRVDNLVWLLIIIISATLSILNGNVFSGFAILLIMIDQPIKFQRLFRRPGILSPVFVIIFLSWWYRSMISTDMIAPLPPKVMSTCKELFNAGYKFLVGSEQEFVHRNAGMYDEVKQKCKVELSKENFIINPNLSTKLAQFGGSQHYQEMAKIKGMVGIWGSLAMALKKLQLLRLKYQTHFTFNQTKSNSRNLLVVYHFTTQIKMSKLFAVLLFVAMVFAIATANPAPVPAPQLTGYGVGLGSYGYNYPTLGGGLIYG</sequence>
<keyword evidence="1" id="KW-0472">Membrane</keyword>
<accession>A0ABP1RL86</accession>
<feature type="transmembrane region" description="Helical" evidence="1">
    <location>
        <begin position="368"/>
        <end position="395"/>
    </location>
</feature>